<accession>A0A0S4IX88</accession>
<dbReference type="InterPro" id="IPR051961">
    <property type="entry name" value="Fungal_Metabolite_Diox"/>
</dbReference>
<feature type="compositionally biased region" description="Polar residues" evidence="1">
    <location>
        <begin position="50"/>
        <end position="60"/>
    </location>
</feature>
<dbReference type="SUPFAM" id="SSF51197">
    <property type="entry name" value="Clavaminate synthase-like"/>
    <property type="match status" value="1"/>
</dbReference>
<gene>
    <name evidence="2" type="ORF">BSAL_72135</name>
</gene>
<organism evidence="2 3">
    <name type="scientific">Bodo saltans</name>
    <name type="common">Flagellated protozoan</name>
    <dbReference type="NCBI Taxonomy" id="75058"/>
    <lineage>
        <taxon>Eukaryota</taxon>
        <taxon>Discoba</taxon>
        <taxon>Euglenozoa</taxon>
        <taxon>Kinetoplastea</taxon>
        <taxon>Metakinetoplastina</taxon>
        <taxon>Eubodonida</taxon>
        <taxon>Bodonidae</taxon>
        <taxon>Bodo</taxon>
    </lineage>
</organism>
<dbReference type="VEuPathDB" id="TriTrypDB:BSAL_72135"/>
<sequence length="496" mass="55093">MPRAQVSHIDVDAIQLIAKGRSKKAAVAVTGPIGKRVRPRSEPDVVVSSAPLSSSRGSTTSEAASGVVGWVPICARCNKRVLHTDDAERSAQCYTCKRFYHVACYLSDIGWEKSDRAHAALRGHKCSACLSGVYRLPWFVPDEKLQPATIASFPRSWYRHRSKFAPESLAAALTLLHQGFVVLPLSSSTTTTTTSGRGASSAKTVVDENIRQQLTDLRDHLTKYFDGLRHSYERLVSNAAATAGSVVSLSTGFQNFRMRCEGRYEILSPRVGAVLYPLVTESRLVKEVVQIALNCDNPRRMSDGCFFSQAGSDGQNLHTDGPPLLNRLDSTVPPSDENSLDNENESPRPAQRRRKEVDDDDETNLLPGNEQLYPYAINCFVPLVDVTASNGTEFYPESHLLPDLHPQQSAPSIKPHKIAPAIPVGHVLLFDYRVTHRGLPNKCGSDRPCAYITFSQRWYNDTYNFGAQRYGTKPLEVEQAFLESREERYQRRRGGE</sequence>
<dbReference type="AlphaFoldDB" id="A0A0S4IX88"/>
<evidence type="ECO:0000256" key="1">
    <source>
        <dbReference type="SAM" id="MobiDB-lite"/>
    </source>
</evidence>
<evidence type="ECO:0000313" key="2">
    <source>
        <dbReference type="EMBL" id="CUG06256.1"/>
    </source>
</evidence>
<dbReference type="OMA" id="SNFRQRC"/>
<keyword evidence="3" id="KW-1185">Reference proteome</keyword>
<protein>
    <submittedName>
        <fullName evidence="2">ADP-ribosylation factor 3a, putative</fullName>
    </submittedName>
</protein>
<proteinExistence type="predicted"/>
<dbReference type="Gene3D" id="2.60.120.620">
    <property type="entry name" value="q2cbj1_9rhob like domain"/>
    <property type="match status" value="1"/>
</dbReference>
<dbReference type="CDD" id="cd15517">
    <property type="entry name" value="PHD_TCF19_like"/>
    <property type="match status" value="1"/>
</dbReference>
<dbReference type="PANTHER" id="PTHR37563:SF2">
    <property type="entry name" value="PHYTANOYL-COA DIOXYGENASE FAMILY PROTEIN (AFU_ORTHOLOGUE AFUA_2G03330)"/>
    <property type="match status" value="1"/>
</dbReference>
<reference evidence="3" key="1">
    <citation type="submission" date="2015-09" db="EMBL/GenBank/DDBJ databases">
        <authorList>
            <consortium name="Pathogen Informatics"/>
        </authorList>
    </citation>
    <scope>NUCLEOTIDE SEQUENCE [LARGE SCALE GENOMIC DNA]</scope>
    <source>
        <strain evidence="3">Lake Konstanz</strain>
    </source>
</reference>
<dbReference type="OrthoDB" id="420046at2759"/>
<dbReference type="PANTHER" id="PTHR37563">
    <property type="entry name" value="PHYTANOYL-COA DIOXYGENASE FAMILY PROTEIN (AFU_ORTHOLOGUE AFUA_2G03330)"/>
    <property type="match status" value="1"/>
</dbReference>
<feature type="region of interest" description="Disordered" evidence="1">
    <location>
        <begin position="311"/>
        <end position="368"/>
    </location>
</feature>
<feature type="region of interest" description="Disordered" evidence="1">
    <location>
        <begin position="36"/>
        <end position="60"/>
    </location>
</feature>
<dbReference type="Proteomes" id="UP000051952">
    <property type="component" value="Unassembled WGS sequence"/>
</dbReference>
<name>A0A0S4IX88_BODSA</name>
<evidence type="ECO:0000313" key="3">
    <source>
        <dbReference type="Proteomes" id="UP000051952"/>
    </source>
</evidence>
<dbReference type="EMBL" id="CYKH01000571">
    <property type="protein sequence ID" value="CUG06256.1"/>
    <property type="molecule type" value="Genomic_DNA"/>
</dbReference>
<feature type="compositionally biased region" description="Polar residues" evidence="1">
    <location>
        <begin position="328"/>
        <end position="337"/>
    </location>
</feature>